<sequence>MKILLKTLCFILLLACISLQSCRQKTLNKKTVLAIPVYGQSLALGEEAIRITDFDSLSKQTHHLVRTENLDEDFGYFSDSRFKQWAKKVLNDRRRAFELSIYGMSEILARYIVDKGHGDSLLICTFPGGQGATSIVDMSKGSKAYLKFLGEIKDAYQEAKSKDWDFIVPAYCWMQGEDDIVWKKSPDYKRDLKQFQTDLNHDIKAITKQKQDVKCIVYQTNCLTLSKEFKATNFNGYETSVPQAQLELIRDDSLFMAMGPTYPYSFVDERVHIDGLSQKRIGYLAGLSAVRLLESKPSKGLIPEGLRVSRDTIILNFNIPSPPLVLDTTAVSKAANYGFSVINPSNRDILQKVILTGQSVKLICNESPVGCKARYAVNGIQKKSGHVSGPRGNLRDSQGDKLKANIRKTEYPLHNWCYQFDILVRF</sequence>
<dbReference type="Proteomes" id="UP001246858">
    <property type="component" value="Unassembled WGS sequence"/>
</dbReference>
<accession>A0ACC6KSZ4</accession>
<organism evidence="1 2">
    <name type="scientific">Pedobacter africanus</name>
    <dbReference type="NCBI Taxonomy" id="151894"/>
    <lineage>
        <taxon>Bacteria</taxon>
        <taxon>Pseudomonadati</taxon>
        <taxon>Bacteroidota</taxon>
        <taxon>Sphingobacteriia</taxon>
        <taxon>Sphingobacteriales</taxon>
        <taxon>Sphingobacteriaceae</taxon>
        <taxon>Pedobacter</taxon>
    </lineage>
</organism>
<gene>
    <name evidence="1" type="ORF">J2X78_001022</name>
</gene>
<keyword evidence="2" id="KW-1185">Reference proteome</keyword>
<proteinExistence type="predicted"/>
<protein>
    <submittedName>
        <fullName evidence="1">Uncharacterized protein</fullName>
    </submittedName>
</protein>
<dbReference type="EMBL" id="JAVDTF010000001">
    <property type="protein sequence ID" value="MDR6782470.1"/>
    <property type="molecule type" value="Genomic_DNA"/>
</dbReference>
<comment type="caution">
    <text evidence="1">The sequence shown here is derived from an EMBL/GenBank/DDBJ whole genome shotgun (WGS) entry which is preliminary data.</text>
</comment>
<name>A0ACC6KSZ4_9SPHI</name>
<evidence type="ECO:0000313" key="2">
    <source>
        <dbReference type="Proteomes" id="UP001246858"/>
    </source>
</evidence>
<reference evidence="1" key="1">
    <citation type="submission" date="2023-07" db="EMBL/GenBank/DDBJ databases">
        <title>Sorghum-associated microbial communities from plants grown in Nebraska, USA.</title>
        <authorList>
            <person name="Schachtman D."/>
        </authorList>
    </citation>
    <scope>NUCLEOTIDE SEQUENCE</scope>
    <source>
        <strain evidence="1">2697</strain>
    </source>
</reference>
<evidence type="ECO:0000313" key="1">
    <source>
        <dbReference type="EMBL" id="MDR6782470.1"/>
    </source>
</evidence>